<evidence type="ECO:0000313" key="12">
    <source>
        <dbReference type="Proteomes" id="UP000191040"/>
    </source>
</evidence>
<dbReference type="InterPro" id="IPR036010">
    <property type="entry name" value="2Fe-2S_ferredoxin-like_sf"/>
</dbReference>
<dbReference type="PANTHER" id="PTHR47354">
    <property type="entry name" value="NADH OXIDOREDUCTASE HCR"/>
    <property type="match status" value="1"/>
</dbReference>
<keyword evidence="6" id="KW-0408">Iron</keyword>
<keyword evidence="3" id="KW-0001">2Fe-2S</keyword>
<keyword evidence="12" id="KW-1185">Reference proteome</keyword>
<feature type="region of interest" description="Disordered" evidence="8">
    <location>
        <begin position="1"/>
        <end position="20"/>
    </location>
</feature>
<dbReference type="GO" id="GO:0051537">
    <property type="term" value="F:2 iron, 2 sulfur cluster binding"/>
    <property type="evidence" value="ECO:0007669"/>
    <property type="project" value="UniProtKB-KW"/>
</dbReference>
<dbReference type="STRING" id="1736691.SAMN06295964_2393"/>
<dbReference type="InterPro" id="IPR017938">
    <property type="entry name" value="Riboflavin_synthase-like_b-brl"/>
</dbReference>
<sequence>MTTSTEASREDASHSNPDLLGKDSVRVARADFPAEGVVRLTLVDPARGRLPDWTPGSHIDVVVPQPDGSNAIRQYSLCGDRWDAYSYQIAVLREPVSRGGSIYLHDELAEGDLIRIGTPRNHFSLASAQRYEFIAGGIGITPIMTMIDAAERMGVDWRLLYGGRTRASMAFLDELAPYGDRVMARPQDEFGHLDLSEYAEPVEGTKIYSCGPEPLLAAIESATSAWPTGTVRFERFAAVEQAPPVRSGPFTVELARSGKTITVTPSESVLQAVAEAGSPVLASCSMGVCGTCEVGVLAGVPDHRDSLLSDAERAENDRMFVCVSRAVTERLVLDL</sequence>
<feature type="domain" description="2Fe-2S ferredoxin-type" evidence="9">
    <location>
        <begin position="250"/>
        <end position="335"/>
    </location>
</feature>
<dbReference type="SUPFAM" id="SSF63380">
    <property type="entry name" value="Riboflavin synthase domain-like"/>
    <property type="match status" value="1"/>
</dbReference>
<dbReference type="AlphaFoldDB" id="A0A1T4Z5V1"/>
<dbReference type="Gene3D" id="3.10.20.30">
    <property type="match status" value="1"/>
</dbReference>
<dbReference type="SUPFAM" id="SSF54292">
    <property type="entry name" value="2Fe-2S ferredoxin-like"/>
    <property type="match status" value="1"/>
</dbReference>
<evidence type="ECO:0000313" key="11">
    <source>
        <dbReference type="EMBL" id="SKB08915.1"/>
    </source>
</evidence>
<dbReference type="InterPro" id="IPR001041">
    <property type="entry name" value="2Fe-2S_ferredoxin-type"/>
</dbReference>
<evidence type="ECO:0000259" key="9">
    <source>
        <dbReference type="PROSITE" id="PS51085"/>
    </source>
</evidence>
<dbReference type="Gene3D" id="3.40.50.80">
    <property type="entry name" value="Nucleotide-binding domain of ferredoxin-NADP reductase (FNR) module"/>
    <property type="match status" value="1"/>
</dbReference>
<dbReference type="InterPro" id="IPR050415">
    <property type="entry name" value="MRET"/>
</dbReference>
<evidence type="ECO:0000256" key="4">
    <source>
        <dbReference type="ARBA" id="ARBA00022723"/>
    </source>
</evidence>
<dbReference type="Pfam" id="PF00175">
    <property type="entry name" value="NAD_binding_1"/>
    <property type="match status" value="1"/>
</dbReference>
<dbReference type="RefSeq" id="WP_078700367.1">
    <property type="nucleotide sequence ID" value="NZ_LT796768.1"/>
</dbReference>
<keyword evidence="7" id="KW-0411">Iron-sulfur</keyword>
<evidence type="ECO:0000256" key="6">
    <source>
        <dbReference type="ARBA" id="ARBA00023004"/>
    </source>
</evidence>
<dbReference type="InterPro" id="IPR006058">
    <property type="entry name" value="2Fe2S_fd_BS"/>
</dbReference>
<dbReference type="InterPro" id="IPR012675">
    <property type="entry name" value="Beta-grasp_dom_sf"/>
</dbReference>
<dbReference type="GO" id="GO:0046872">
    <property type="term" value="F:metal ion binding"/>
    <property type="evidence" value="ECO:0007669"/>
    <property type="project" value="UniProtKB-KW"/>
</dbReference>
<dbReference type="GO" id="GO:0016491">
    <property type="term" value="F:oxidoreductase activity"/>
    <property type="evidence" value="ECO:0007669"/>
    <property type="project" value="UniProtKB-KW"/>
</dbReference>
<evidence type="ECO:0000259" key="10">
    <source>
        <dbReference type="PROSITE" id="PS51384"/>
    </source>
</evidence>
<dbReference type="CDD" id="cd00207">
    <property type="entry name" value="fer2"/>
    <property type="match status" value="1"/>
</dbReference>
<evidence type="ECO:0000256" key="2">
    <source>
        <dbReference type="ARBA" id="ARBA00022630"/>
    </source>
</evidence>
<proteinExistence type="predicted"/>
<dbReference type="PROSITE" id="PS51384">
    <property type="entry name" value="FAD_FR"/>
    <property type="match status" value="1"/>
</dbReference>
<comment type="cofactor">
    <cofactor evidence="1">
        <name>FAD</name>
        <dbReference type="ChEBI" id="CHEBI:57692"/>
    </cofactor>
</comment>
<dbReference type="PROSITE" id="PS00197">
    <property type="entry name" value="2FE2S_FER_1"/>
    <property type="match status" value="1"/>
</dbReference>
<reference evidence="12" key="1">
    <citation type="submission" date="2017-02" db="EMBL/GenBank/DDBJ databases">
        <authorList>
            <person name="Varghese N."/>
            <person name="Submissions S."/>
        </authorList>
    </citation>
    <scope>NUCLEOTIDE SEQUENCE [LARGE SCALE GENOMIC DNA]</scope>
    <source>
        <strain evidence="12">9H-4</strain>
    </source>
</reference>
<dbReference type="InterPro" id="IPR039261">
    <property type="entry name" value="FNR_nucleotide-bd"/>
</dbReference>
<dbReference type="Pfam" id="PF00111">
    <property type="entry name" value="Fer2"/>
    <property type="match status" value="1"/>
</dbReference>
<feature type="domain" description="FAD-binding FR-type" evidence="10">
    <location>
        <begin position="20"/>
        <end position="126"/>
    </location>
</feature>
<dbReference type="Proteomes" id="UP000191040">
    <property type="component" value="Chromosome I"/>
</dbReference>
<keyword evidence="4" id="KW-0479">Metal-binding</keyword>
<gene>
    <name evidence="11" type="ORF">SAMN06295964_2393</name>
</gene>
<dbReference type="EMBL" id="LT796768">
    <property type="protein sequence ID" value="SKB08915.1"/>
    <property type="molecule type" value="Genomic_DNA"/>
</dbReference>
<accession>A0A1T4Z5V1</accession>
<keyword evidence="5" id="KW-0560">Oxidoreductase</keyword>
<dbReference type="Gene3D" id="2.40.30.10">
    <property type="entry name" value="Translation factors"/>
    <property type="match status" value="1"/>
</dbReference>
<dbReference type="InterPro" id="IPR001433">
    <property type="entry name" value="OxRdtase_FAD/NAD-bd"/>
</dbReference>
<evidence type="ECO:0000256" key="8">
    <source>
        <dbReference type="SAM" id="MobiDB-lite"/>
    </source>
</evidence>
<dbReference type="PRINTS" id="PR00409">
    <property type="entry name" value="PHDIOXRDTASE"/>
</dbReference>
<evidence type="ECO:0000256" key="1">
    <source>
        <dbReference type="ARBA" id="ARBA00001974"/>
    </source>
</evidence>
<organism evidence="11 12">
    <name type="scientific">Aeromicrobium choanae</name>
    <dbReference type="NCBI Taxonomy" id="1736691"/>
    <lineage>
        <taxon>Bacteria</taxon>
        <taxon>Bacillati</taxon>
        <taxon>Actinomycetota</taxon>
        <taxon>Actinomycetes</taxon>
        <taxon>Propionibacteriales</taxon>
        <taxon>Nocardioidaceae</taxon>
        <taxon>Aeromicrobium</taxon>
    </lineage>
</organism>
<dbReference type="SUPFAM" id="SSF52343">
    <property type="entry name" value="Ferredoxin reductase-like, C-terminal NADP-linked domain"/>
    <property type="match status" value="1"/>
</dbReference>
<dbReference type="InterPro" id="IPR017927">
    <property type="entry name" value="FAD-bd_FR_type"/>
</dbReference>
<evidence type="ECO:0000256" key="7">
    <source>
        <dbReference type="ARBA" id="ARBA00023014"/>
    </source>
</evidence>
<name>A0A1T4Z5V1_9ACTN</name>
<evidence type="ECO:0000256" key="3">
    <source>
        <dbReference type="ARBA" id="ARBA00022714"/>
    </source>
</evidence>
<dbReference type="CDD" id="cd06185">
    <property type="entry name" value="PDR_like"/>
    <property type="match status" value="1"/>
</dbReference>
<keyword evidence="2" id="KW-0285">Flavoprotein</keyword>
<protein>
    <submittedName>
        <fullName evidence="11">Ferredoxin-NADP reductase</fullName>
    </submittedName>
</protein>
<evidence type="ECO:0000256" key="5">
    <source>
        <dbReference type="ARBA" id="ARBA00023002"/>
    </source>
</evidence>
<dbReference type="PANTHER" id="PTHR47354:SF1">
    <property type="entry name" value="CARNITINE MONOOXYGENASE REDUCTASE SUBUNIT"/>
    <property type="match status" value="1"/>
</dbReference>
<dbReference type="PROSITE" id="PS51085">
    <property type="entry name" value="2FE2S_FER_2"/>
    <property type="match status" value="1"/>
</dbReference>